<feature type="transmembrane region" description="Helical" evidence="1">
    <location>
        <begin position="186"/>
        <end position="210"/>
    </location>
</feature>
<comment type="caution">
    <text evidence="2">The sequence shown here is derived from an EMBL/GenBank/DDBJ whole genome shotgun (WGS) entry which is preliminary data.</text>
</comment>
<feature type="transmembrane region" description="Helical" evidence="1">
    <location>
        <begin position="222"/>
        <end position="241"/>
    </location>
</feature>
<dbReference type="AlphaFoldDB" id="A0A161LM62"/>
<dbReference type="RefSeq" id="WP_068902089.1">
    <property type="nucleotide sequence ID" value="NZ_BDCX01000016.1"/>
</dbReference>
<evidence type="ECO:0000313" key="3">
    <source>
        <dbReference type="Proteomes" id="UP000077701"/>
    </source>
</evidence>
<evidence type="ECO:0008006" key="4">
    <source>
        <dbReference type="Google" id="ProtNLM"/>
    </source>
</evidence>
<keyword evidence="1" id="KW-0472">Membrane</keyword>
<dbReference type="Proteomes" id="UP000077701">
    <property type="component" value="Unassembled WGS sequence"/>
</dbReference>
<evidence type="ECO:0000313" key="2">
    <source>
        <dbReference type="EMBL" id="GAT70107.1"/>
    </source>
</evidence>
<evidence type="ECO:0000256" key="1">
    <source>
        <dbReference type="SAM" id="Phobius"/>
    </source>
</evidence>
<proteinExistence type="predicted"/>
<protein>
    <recommendedName>
        <fullName evidence="4">DUF2812 domain-containing protein</fullName>
    </recommendedName>
</protein>
<keyword evidence="3" id="KW-1185">Reference proteome</keyword>
<accession>A0A161LM62</accession>
<reference evidence="2 3" key="1">
    <citation type="journal article" date="2016" name="Genome Announc.">
        <title>Draft Genome Sequence of Planomonospora sphaerica JCM9374, a Rare Actinomycete.</title>
        <authorList>
            <person name="Dohra H."/>
            <person name="Suzuki T."/>
            <person name="Inoue Y."/>
            <person name="Kodani S."/>
        </authorList>
    </citation>
    <scope>NUCLEOTIDE SEQUENCE [LARGE SCALE GENOMIC DNA]</scope>
    <source>
        <strain evidence="2 3">JCM 9374</strain>
    </source>
</reference>
<keyword evidence="1" id="KW-0812">Transmembrane</keyword>
<organism evidence="2 3">
    <name type="scientific">Planomonospora sphaerica</name>
    <dbReference type="NCBI Taxonomy" id="161355"/>
    <lineage>
        <taxon>Bacteria</taxon>
        <taxon>Bacillati</taxon>
        <taxon>Actinomycetota</taxon>
        <taxon>Actinomycetes</taxon>
        <taxon>Streptosporangiales</taxon>
        <taxon>Streptosporangiaceae</taxon>
        <taxon>Planomonospora</taxon>
    </lineage>
</organism>
<reference evidence="3" key="2">
    <citation type="submission" date="2016-04" db="EMBL/GenBank/DDBJ databases">
        <title>Planomonospora sphaerica JCM9374 whole genome shotgun sequence.</title>
        <authorList>
            <person name="Suzuki T."/>
            <person name="Dohra H."/>
            <person name="Kodani S."/>
        </authorList>
    </citation>
    <scope>NUCLEOTIDE SEQUENCE [LARGE SCALE GENOMIC DNA]</scope>
    <source>
        <strain evidence="3">JCM 9374</strain>
    </source>
</reference>
<dbReference type="OrthoDB" id="4337585at2"/>
<gene>
    <name evidence="2" type="ORF">PS9374_05787</name>
</gene>
<sequence length="247" mass="27248">MTTAYFDELAGHLRGHGVPAEEVAATVDDLAAYAAESGADPEEEFGPAAGFAATLAPAAQEAAPEGGPDPAAETWVWTADAFRDREYLNRYGEQGWEVERIDHLGRFVSRRDPERPLRWEYRRETVLPAKHDALAERLAPDGWEPCGGWMYFQYFKRPKAVSEGLAGELDDAPATPARRVFFGRRFYAFMVVWVLYMAALITGIVLGVGPLSGGDHEFGPDFVGGVLAGIAVVVLPVLITLRRRRRR</sequence>
<dbReference type="STRING" id="161355.PS9374_05787"/>
<keyword evidence="1" id="KW-1133">Transmembrane helix</keyword>
<dbReference type="EMBL" id="BDCX01000016">
    <property type="protein sequence ID" value="GAT70107.1"/>
    <property type="molecule type" value="Genomic_DNA"/>
</dbReference>
<name>A0A161LM62_9ACTN</name>